<feature type="domain" description="Methyl-accepting transducer" evidence="8">
    <location>
        <begin position="384"/>
        <end position="620"/>
    </location>
</feature>
<proteinExistence type="inferred from homology"/>
<dbReference type="InterPro" id="IPR000727">
    <property type="entry name" value="T_SNARE_dom"/>
</dbReference>
<comment type="similarity">
    <text evidence="4">Belongs to the methyl-accepting chemotaxis (MCP) protein family.</text>
</comment>
<dbReference type="PANTHER" id="PTHR32089:SF70">
    <property type="entry name" value="ENERGY TAXIS MODULATING METHYL ACCEPTING SENSORY TRANSDUCER"/>
    <property type="match status" value="1"/>
</dbReference>
<keyword evidence="3 5" id="KW-0807">Transducer</keyword>
<comment type="subcellular location">
    <subcellularLocation>
        <location evidence="1">Cell inner membrane</location>
        <topology evidence="1">Multi-pass membrane protein</topology>
    </subcellularLocation>
</comment>
<accession>A0ABT4JWH3</accession>
<keyword evidence="7" id="KW-0812">Transmembrane</keyword>
<dbReference type="InterPro" id="IPR004089">
    <property type="entry name" value="MCPsignal_dom"/>
</dbReference>
<dbReference type="InterPro" id="IPR004090">
    <property type="entry name" value="Chemotax_Me-accpt_rcpt"/>
</dbReference>
<dbReference type="PROSITE" id="PS50192">
    <property type="entry name" value="T_SNARE"/>
    <property type="match status" value="1"/>
</dbReference>
<evidence type="ECO:0000256" key="1">
    <source>
        <dbReference type="ARBA" id="ARBA00004429"/>
    </source>
</evidence>
<feature type="transmembrane region" description="Helical" evidence="7">
    <location>
        <begin position="305"/>
        <end position="325"/>
    </location>
</feature>
<name>A0ABT4JWH3_9GAMM</name>
<evidence type="ECO:0000259" key="8">
    <source>
        <dbReference type="PROSITE" id="PS50111"/>
    </source>
</evidence>
<feature type="domain" description="T-SNARE coiled-coil homology" evidence="9">
    <location>
        <begin position="571"/>
        <end position="633"/>
    </location>
</feature>
<gene>
    <name evidence="11" type="ORF">O1D97_10975</name>
</gene>
<dbReference type="CDD" id="cd11386">
    <property type="entry name" value="MCP_signal"/>
    <property type="match status" value="1"/>
</dbReference>
<dbReference type="Pfam" id="PF00015">
    <property type="entry name" value="MCPsignal"/>
    <property type="match status" value="1"/>
</dbReference>
<reference evidence="11" key="1">
    <citation type="submission" date="2022-12" db="EMBL/GenBank/DDBJ databases">
        <title>Marinomonas 15G1-11 sp. nov, isolated from marine algae.</title>
        <authorList>
            <person name="Butt M."/>
            <person name="Choi D.G."/>
            <person name="Kim J.M."/>
            <person name="Lee J.K."/>
            <person name="Baek J.H."/>
            <person name="Jeon C.O."/>
        </authorList>
    </citation>
    <scope>NUCLEOTIDE SEQUENCE</scope>
    <source>
        <strain evidence="11">15G1-11</strain>
    </source>
</reference>
<keyword evidence="2" id="KW-0997">Cell inner membrane</keyword>
<evidence type="ECO:0000259" key="9">
    <source>
        <dbReference type="PROSITE" id="PS50192"/>
    </source>
</evidence>
<evidence type="ECO:0000256" key="2">
    <source>
        <dbReference type="ARBA" id="ARBA00022519"/>
    </source>
</evidence>
<evidence type="ECO:0000256" key="7">
    <source>
        <dbReference type="SAM" id="Phobius"/>
    </source>
</evidence>
<comment type="caution">
    <text evidence="11">The sequence shown here is derived from an EMBL/GenBank/DDBJ whole genome shotgun (WGS) entry which is preliminary data.</text>
</comment>
<sequence>MSLSVIQRILSGFAVLVLLIVVVASAGFFGLKQVEEKLDVVTGEVADIVMTSNQVKDELMLSNSIMLRFLLSSDTDEIKLLENEFSSRKDMFIERSQKLAGLIKNRSKMSSELTLLETEANKFYSIAQAAFVNHKSMIENNAVVLEKKLDLKDSILFAIEDLQILTESSDSEVMFAAIYMTTQMQSMQATVNDYFDQKDLEYLDVLYTSLVRLFGDVHNKMKHVQDENIEILIQEVEDAVIPDEGVIMRYRNFLAMQEKSVENAKQLSNIMSVISQNTDNLLSLADDVRDESRDDASGAADFSRLLSFAIVLISIAIAALVALWVSRSIKRPLSEVMSVLGKIAQGDFTKRVKVSSKDELGELSNWVNDLVDRLEGVMKDISKASSEVSSSAQNSSRLANESKSLMNAQNEQTTSVASAMTEMAATVQEVAKSSETALRQVQLVDQKALDNRHQMDANVKEIEVLVREIESSAKMVNVLDEHSQSIGKILEVIQGIAEQTNLLALNAAIEAARAGEQGRGFSVVADEVRTLANRTHSSTEEIQRVIVELQNGVKGTVSSMSRSCSSAYESVTKAQEVGVSLQEMQGFVSDIRDLTTQIATAAEQQSAVATEISQSVHHIADMSEQASLAAVKTAQDSDGLEKLASHQQDLLKQFTIR</sequence>
<dbReference type="SMART" id="SM00283">
    <property type="entry name" value="MA"/>
    <property type="match status" value="1"/>
</dbReference>
<dbReference type="InterPro" id="IPR003660">
    <property type="entry name" value="HAMP_dom"/>
</dbReference>
<keyword evidence="7" id="KW-0472">Membrane</keyword>
<keyword evidence="2" id="KW-1003">Cell membrane</keyword>
<evidence type="ECO:0000259" key="10">
    <source>
        <dbReference type="PROSITE" id="PS50885"/>
    </source>
</evidence>
<dbReference type="SUPFAM" id="SSF58104">
    <property type="entry name" value="Methyl-accepting chemotaxis protein (MCP) signaling domain"/>
    <property type="match status" value="1"/>
</dbReference>
<dbReference type="Gene3D" id="1.10.287.950">
    <property type="entry name" value="Methyl-accepting chemotaxis protein"/>
    <property type="match status" value="1"/>
</dbReference>
<dbReference type="EMBL" id="JAPUBN010000016">
    <property type="protein sequence ID" value="MCZ2722148.1"/>
    <property type="molecule type" value="Genomic_DNA"/>
</dbReference>
<keyword evidence="12" id="KW-1185">Reference proteome</keyword>
<protein>
    <submittedName>
        <fullName evidence="11">Methyl-accepting chemotaxis protein</fullName>
    </submittedName>
</protein>
<evidence type="ECO:0000256" key="3">
    <source>
        <dbReference type="ARBA" id="ARBA00023224"/>
    </source>
</evidence>
<dbReference type="PROSITE" id="PS50885">
    <property type="entry name" value="HAMP"/>
    <property type="match status" value="1"/>
</dbReference>
<keyword evidence="7" id="KW-1133">Transmembrane helix</keyword>
<feature type="compositionally biased region" description="Polar residues" evidence="6">
    <location>
        <begin position="397"/>
        <end position="415"/>
    </location>
</feature>
<evidence type="ECO:0000313" key="11">
    <source>
        <dbReference type="EMBL" id="MCZ2722148.1"/>
    </source>
</evidence>
<dbReference type="RefSeq" id="WP_269125552.1">
    <property type="nucleotide sequence ID" value="NZ_JAPUBN010000016.1"/>
</dbReference>
<dbReference type="PRINTS" id="PR00260">
    <property type="entry name" value="CHEMTRNSDUCR"/>
</dbReference>
<evidence type="ECO:0000313" key="12">
    <source>
        <dbReference type="Proteomes" id="UP001149719"/>
    </source>
</evidence>
<evidence type="ECO:0000256" key="5">
    <source>
        <dbReference type="PROSITE-ProRule" id="PRU00284"/>
    </source>
</evidence>
<evidence type="ECO:0000256" key="4">
    <source>
        <dbReference type="ARBA" id="ARBA00029447"/>
    </source>
</evidence>
<dbReference type="Proteomes" id="UP001149719">
    <property type="component" value="Unassembled WGS sequence"/>
</dbReference>
<dbReference type="SMART" id="SM00304">
    <property type="entry name" value="HAMP"/>
    <property type="match status" value="1"/>
</dbReference>
<evidence type="ECO:0000256" key="6">
    <source>
        <dbReference type="SAM" id="MobiDB-lite"/>
    </source>
</evidence>
<organism evidence="11 12">
    <name type="scientific">Marinomonas phaeophyticola</name>
    <dbReference type="NCBI Taxonomy" id="3004091"/>
    <lineage>
        <taxon>Bacteria</taxon>
        <taxon>Pseudomonadati</taxon>
        <taxon>Pseudomonadota</taxon>
        <taxon>Gammaproteobacteria</taxon>
        <taxon>Oceanospirillales</taxon>
        <taxon>Oceanospirillaceae</taxon>
        <taxon>Marinomonas</taxon>
    </lineage>
</organism>
<feature type="region of interest" description="Disordered" evidence="6">
    <location>
        <begin position="385"/>
        <end position="415"/>
    </location>
</feature>
<dbReference type="PANTHER" id="PTHR32089">
    <property type="entry name" value="METHYL-ACCEPTING CHEMOTAXIS PROTEIN MCPB"/>
    <property type="match status" value="1"/>
</dbReference>
<feature type="domain" description="HAMP" evidence="10">
    <location>
        <begin position="327"/>
        <end position="379"/>
    </location>
</feature>
<dbReference type="PROSITE" id="PS50111">
    <property type="entry name" value="CHEMOTAXIS_TRANSDUC_2"/>
    <property type="match status" value="1"/>
</dbReference>
<feature type="compositionally biased region" description="Low complexity" evidence="6">
    <location>
        <begin position="385"/>
        <end position="396"/>
    </location>
</feature>
<dbReference type="Pfam" id="PF00672">
    <property type="entry name" value="HAMP"/>
    <property type="match status" value="1"/>
</dbReference>
<dbReference type="CDD" id="cd06225">
    <property type="entry name" value="HAMP"/>
    <property type="match status" value="1"/>
</dbReference>